<accession>A0A371J304</accession>
<evidence type="ECO:0000313" key="2">
    <source>
        <dbReference type="EMBL" id="RDY27057.1"/>
    </source>
</evidence>
<keyword evidence="1" id="KW-0732">Signal</keyword>
<feature type="signal peptide" evidence="1">
    <location>
        <begin position="1"/>
        <end position="20"/>
    </location>
</feature>
<dbReference type="EMBL" id="NOJY02000016">
    <property type="protein sequence ID" value="RDY27057.1"/>
    <property type="molecule type" value="Genomic_DNA"/>
</dbReference>
<protein>
    <recommendedName>
        <fullName evidence="4">Lipoprotein</fullName>
    </recommendedName>
</protein>
<evidence type="ECO:0000256" key="1">
    <source>
        <dbReference type="SAM" id="SignalP"/>
    </source>
</evidence>
<dbReference type="Proteomes" id="UP000215694">
    <property type="component" value="Unassembled WGS sequence"/>
</dbReference>
<proteinExistence type="predicted"/>
<evidence type="ECO:0000313" key="3">
    <source>
        <dbReference type="Proteomes" id="UP000215694"/>
    </source>
</evidence>
<keyword evidence="3" id="KW-1185">Reference proteome</keyword>
<sequence length="205" mass="23785">MKKRIKILMIVSIASLLAIGCEKDVSKKNDKPDEANKKAEQVVVSEENDIPYLKTETGEIDYTNIDNSIIDERYEKVNKKDLKYETIKKNNDRSDEEQITKIIVAEPLRDKNYASILQGYTYFSEVNPTRVAYDEAIELVNKVLPDDIVKVKEEEDTDVNKKYIFYSSEKGNFVVGLCYGYEFNENNEEELRKDIIVGIDYLREV</sequence>
<reference evidence="2 3" key="1">
    <citation type="journal article" date="2017" name="Genome Announc.">
        <title>Draft Genome Sequence of Romboutsia weinsteinii sp. nov. Strain CCRI-19649(T) Isolated from Surface Water.</title>
        <authorList>
            <person name="Maheux A.F."/>
            <person name="Boudreau D.K."/>
            <person name="Berube E."/>
            <person name="Boissinot M."/>
            <person name="Cantin P."/>
            <person name="Raymond F."/>
            <person name="Corbeil J."/>
            <person name="Omar R.F."/>
            <person name="Bergeron M.G."/>
        </authorList>
    </citation>
    <scope>NUCLEOTIDE SEQUENCE [LARGE SCALE GENOMIC DNA]</scope>
    <source>
        <strain evidence="2 3">CCRI-19649</strain>
    </source>
</reference>
<evidence type="ECO:0008006" key="4">
    <source>
        <dbReference type="Google" id="ProtNLM"/>
    </source>
</evidence>
<dbReference type="OrthoDB" id="1933170at2"/>
<comment type="caution">
    <text evidence="2">The sequence shown here is derived from an EMBL/GenBank/DDBJ whole genome shotgun (WGS) entry which is preliminary data.</text>
</comment>
<feature type="chain" id="PRO_5039355368" description="Lipoprotein" evidence="1">
    <location>
        <begin position="21"/>
        <end position="205"/>
    </location>
</feature>
<name>A0A371J304_9FIRM</name>
<dbReference type="RefSeq" id="WP_094369157.1">
    <property type="nucleotide sequence ID" value="NZ_NOJY02000016.1"/>
</dbReference>
<dbReference type="AlphaFoldDB" id="A0A371J304"/>
<dbReference type="PROSITE" id="PS51257">
    <property type="entry name" value="PROKAR_LIPOPROTEIN"/>
    <property type="match status" value="1"/>
</dbReference>
<gene>
    <name evidence="2" type="ORF">CHL78_010570</name>
</gene>
<organism evidence="2 3">
    <name type="scientific">Romboutsia weinsteinii</name>
    <dbReference type="NCBI Taxonomy" id="2020949"/>
    <lineage>
        <taxon>Bacteria</taxon>
        <taxon>Bacillati</taxon>
        <taxon>Bacillota</taxon>
        <taxon>Clostridia</taxon>
        <taxon>Peptostreptococcales</taxon>
        <taxon>Peptostreptococcaceae</taxon>
        <taxon>Romboutsia</taxon>
    </lineage>
</organism>